<sequence>MSRDVAAHIASQNGWLEQINVLGGKAGQILLYAYLYEEFGDNEYHERIYELVEQGINQIEAHLESSSFMDFSHGGGISGFLLTLNHLCERRIIEEEFDEIIDERVQKLILDSLRMDIETENYDPLYGYIGKGLFFVSKKEKPFAQTAFNQIVDTLFRTKIVDKKGNYTWLDVRNAGNLDERGRAHVVYDCGLAHGVSGIITFCARLYGVIEDQKRRELVKVMVERSTLWLLDQQRNDGLFMFPYAKFDDPDDPGSRPYNARLAWCYGDLAVSIAVYNAALVLGQQVLFDKSKEIALNAARVDFWESGVMNENGSSDPSFCHGSCGISYLFLALFEFHKDAFLFEAYERWRDFTQAEVKQRLTNSNLYSELSGNSEDFGLLYGYAGIGLTGLSYLSNETRPWSQIILL</sequence>
<feature type="binding site" evidence="1">
    <location>
        <position position="265"/>
    </location>
    <ligand>
        <name>Zn(2+)</name>
        <dbReference type="ChEBI" id="CHEBI:29105"/>
    </ligand>
</feature>
<evidence type="ECO:0000256" key="1">
    <source>
        <dbReference type="PIRSR" id="PIRSR607822-1"/>
    </source>
</evidence>
<accession>A0A2P8FIH4</accession>
<dbReference type="Gene3D" id="1.50.10.20">
    <property type="match status" value="1"/>
</dbReference>
<dbReference type="EMBL" id="PYAS01000021">
    <property type="protein sequence ID" value="PSL21515.1"/>
    <property type="molecule type" value="Genomic_DNA"/>
</dbReference>
<reference evidence="2 3" key="1">
    <citation type="submission" date="2018-03" db="EMBL/GenBank/DDBJ databases">
        <title>Genomic Encyclopedia of Archaeal and Bacterial Type Strains, Phase II (KMG-II): from individual species to whole genera.</title>
        <authorList>
            <person name="Goeker M."/>
        </authorList>
    </citation>
    <scope>NUCLEOTIDE SEQUENCE [LARGE SCALE GENOMIC DNA]</scope>
    <source>
        <strain evidence="2 3">DSM 29057</strain>
    </source>
</reference>
<keyword evidence="1" id="KW-0479">Metal-binding</keyword>
<feature type="binding site" evidence="1">
    <location>
        <position position="320"/>
    </location>
    <ligand>
        <name>Zn(2+)</name>
        <dbReference type="ChEBI" id="CHEBI:29105"/>
    </ligand>
</feature>
<keyword evidence="1" id="KW-0862">Zinc</keyword>
<name>A0A2P8FIH4_9BACT</name>
<dbReference type="Pfam" id="PF05147">
    <property type="entry name" value="LANC_like"/>
    <property type="match status" value="1"/>
</dbReference>
<dbReference type="PRINTS" id="PR01950">
    <property type="entry name" value="LANCSUPER"/>
</dbReference>
<dbReference type="GO" id="GO:0031179">
    <property type="term" value="P:peptide modification"/>
    <property type="evidence" value="ECO:0007669"/>
    <property type="project" value="InterPro"/>
</dbReference>
<dbReference type="Proteomes" id="UP000241964">
    <property type="component" value="Unassembled WGS sequence"/>
</dbReference>
<dbReference type="PRINTS" id="PR01955">
    <property type="entry name" value="LANCFRANKIA"/>
</dbReference>
<keyword evidence="3" id="KW-1185">Reference proteome</keyword>
<dbReference type="AlphaFoldDB" id="A0A2P8FIH4"/>
<organism evidence="2 3">
    <name type="scientific">Dyadobacter jiangsuensis</name>
    <dbReference type="NCBI Taxonomy" id="1591085"/>
    <lineage>
        <taxon>Bacteria</taxon>
        <taxon>Pseudomonadati</taxon>
        <taxon>Bacteroidota</taxon>
        <taxon>Cytophagia</taxon>
        <taxon>Cytophagales</taxon>
        <taxon>Spirosomataceae</taxon>
        <taxon>Dyadobacter</taxon>
    </lineage>
</organism>
<protein>
    <submittedName>
        <fullName evidence="2">Lanthionine synthetase-like protein</fullName>
    </submittedName>
</protein>
<proteinExistence type="predicted"/>
<gene>
    <name evidence="2" type="ORF">CLV60_1219</name>
</gene>
<comment type="caution">
    <text evidence="2">The sequence shown here is derived from an EMBL/GenBank/DDBJ whole genome shotgun (WGS) entry which is preliminary data.</text>
</comment>
<evidence type="ECO:0000313" key="3">
    <source>
        <dbReference type="Proteomes" id="UP000241964"/>
    </source>
</evidence>
<feature type="binding site" evidence="1">
    <location>
        <position position="321"/>
    </location>
    <ligand>
        <name>Zn(2+)</name>
        <dbReference type="ChEBI" id="CHEBI:29105"/>
    </ligand>
</feature>
<evidence type="ECO:0000313" key="2">
    <source>
        <dbReference type="EMBL" id="PSL21515.1"/>
    </source>
</evidence>
<dbReference type="SMART" id="SM01260">
    <property type="entry name" value="LANC_like"/>
    <property type="match status" value="1"/>
</dbReference>
<dbReference type="SUPFAM" id="SSF158745">
    <property type="entry name" value="LanC-like"/>
    <property type="match status" value="1"/>
</dbReference>
<dbReference type="InterPro" id="IPR007822">
    <property type="entry name" value="LANC-like"/>
</dbReference>
<dbReference type="GO" id="GO:0046872">
    <property type="term" value="F:metal ion binding"/>
    <property type="evidence" value="ECO:0007669"/>
    <property type="project" value="UniProtKB-KW"/>
</dbReference>